<dbReference type="OrthoDB" id="7064984at2"/>
<dbReference type="AlphaFoldDB" id="A0A554VCD8"/>
<comment type="caution">
    <text evidence="3">The sequence shown here is derived from an EMBL/GenBank/DDBJ whole genome shotgun (WGS) entry which is preliminary data.</text>
</comment>
<evidence type="ECO:0000256" key="2">
    <source>
        <dbReference type="RuleBase" id="RU362080"/>
    </source>
</evidence>
<dbReference type="NCBIfam" id="TIGR01552">
    <property type="entry name" value="phd_fam"/>
    <property type="match status" value="1"/>
</dbReference>
<evidence type="ECO:0000313" key="3">
    <source>
        <dbReference type="EMBL" id="TSE04363.1"/>
    </source>
</evidence>
<dbReference type="InterPro" id="IPR006442">
    <property type="entry name" value="Antitoxin_Phd/YefM"/>
</dbReference>
<dbReference type="InterPro" id="IPR036165">
    <property type="entry name" value="YefM-like_sf"/>
</dbReference>
<reference evidence="3 4" key="1">
    <citation type="submission" date="2019-07" db="EMBL/GenBank/DDBJ databases">
        <title>The draft genome sequence of Aquimarina algiphila M91.</title>
        <authorList>
            <person name="Meng X."/>
        </authorList>
    </citation>
    <scope>NUCLEOTIDE SEQUENCE [LARGE SCALE GENOMIC DNA]</scope>
    <source>
        <strain evidence="3 4">M91</strain>
    </source>
</reference>
<dbReference type="RefSeq" id="WP_143918540.1">
    <property type="nucleotide sequence ID" value="NZ_CANMXV010000057.1"/>
</dbReference>
<proteinExistence type="inferred from homology"/>
<organism evidence="3 4">
    <name type="scientific">Aquimarina algiphila</name>
    <dbReference type="NCBI Taxonomy" id="2047982"/>
    <lineage>
        <taxon>Bacteria</taxon>
        <taxon>Pseudomonadati</taxon>
        <taxon>Bacteroidota</taxon>
        <taxon>Flavobacteriia</taxon>
        <taxon>Flavobacteriales</taxon>
        <taxon>Flavobacteriaceae</taxon>
        <taxon>Aquimarina</taxon>
    </lineage>
</organism>
<keyword evidence="4" id="KW-1185">Reference proteome</keyword>
<comment type="similarity">
    <text evidence="1 2">Belongs to the phD/YefM antitoxin family.</text>
</comment>
<comment type="function">
    <text evidence="2">Antitoxin component of a type II toxin-antitoxin (TA) system.</text>
</comment>
<sequence length="81" mass="9085">MKTFNIGEARDNLSQIVDMVLAGEKVVIGKRNHPLVKLIPLIEEQPIKKRVGGQLRGQIHIADDFDDLSEDILEAFEGKHP</sequence>
<gene>
    <name evidence="3" type="ORF">FOF46_26415</name>
</gene>
<accession>A0A554VCD8</accession>
<dbReference type="Pfam" id="PF02604">
    <property type="entry name" value="PhdYeFM_antitox"/>
    <property type="match status" value="1"/>
</dbReference>
<dbReference type="Gene3D" id="3.40.1620.10">
    <property type="entry name" value="YefM-like domain"/>
    <property type="match status" value="1"/>
</dbReference>
<name>A0A554VCD8_9FLAO</name>
<dbReference type="SUPFAM" id="SSF143120">
    <property type="entry name" value="YefM-like"/>
    <property type="match status" value="1"/>
</dbReference>
<evidence type="ECO:0000313" key="4">
    <source>
        <dbReference type="Proteomes" id="UP000318833"/>
    </source>
</evidence>
<dbReference type="EMBL" id="VLNR01000082">
    <property type="protein sequence ID" value="TSE04363.1"/>
    <property type="molecule type" value="Genomic_DNA"/>
</dbReference>
<dbReference type="Proteomes" id="UP000318833">
    <property type="component" value="Unassembled WGS sequence"/>
</dbReference>
<evidence type="ECO:0000256" key="1">
    <source>
        <dbReference type="ARBA" id="ARBA00009981"/>
    </source>
</evidence>
<protein>
    <recommendedName>
        <fullName evidence="2">Antitoxin</fullName>
    </recommendedName>
</protein>